<dbReference type="PANTHER" id="PTHR39426">
    <property type="entry name" value="HOMOLOGY TO DEATH-ON-CURING PROTEIN OF PHAGE P1"/>
    <property type="match status" value="1"/>
</dbReference>
<dbReference type="NCBIfam" id="TIGR01550">
    <property type="entry name" value="DOC_P1"/>
    <property type="match status" value="1"/>
</dbReference>
<dbReference type="Pfam" id="PF02661">
    <property type="entry name" value="Fic"/>
    <property type="match status" value="1"/>
</dbReference>
<accession>A0A5C6AMU6</accession>
<protein>
    <submittedName>
        <fullName evidence="2">Toxin Doc</fullName>
    </submittedName>
</protein>
<dbReference type="PROSITE" id="PS51459">
    <property type="entry name" value="FIDO"/>
    <property type="match status" value="1"/>
</dbReference>
<dbReference type="InterPro" id="IPR036597">
    <property type="entry name" value="Fido-like_dom_sf"/>
</dbReference>
<evidence type="ECO:0000259" key="1">
    <source>
        <dbReference type="PROSITE" id="PS51459"/>
    </source>
</evidence>
<dbReference type="RefSeq" id="WP_146444374.1">
    <property type="nucleotide sequence ID" value="NZ_SJPR01000001.1"/>
</dbReference>
<dbReference type="SUPFAM" id="SSF140931">
    <property type="entry name" value="Fic-like"/>
    <property type="match status" value="1"/>
</dbReference>
<reference evidence="2 3" key="1">
    <citation type="submission" date="2019-02" db="EMBL/GenBank/DDBJ databases">
        <title>Deep-cultivation of Planctomycetes and their phenomic and genomic characterization uncovers novel biology.</title>
        <authorList>
            <person name="Wiegand S."/>
            <person name="Jogler M."/>
            <person name="Boedeker C."/>
            <person name="Pinto D."/>
            <person name="Vollmers J."/>
            <person name="Rivas-Marin E."/>
            <person name="Kohn T."/>
            <person name="Peeters S.H."/>
            <person name="Heuer A."/>
            <person name="Rast P."/>
            <person name="Oberbeckmann S."/>
            <person name="Bunk B."/>
            <person name="Jeske O."/>
            <person name="Meyerdierks A."/>
            <person name="Storesund J.E."/>
            <person name="Kallscheuer N."/>
            <person name="Luecker S."/>
            <person name="Lage O.M."/>
            <person name="Pohl T."/>
            <person name="Merkel B.J."/>
            <person name="Hornburger P."/>
            <person name="Mueller R.-W."/>
            <person name="Bruemmer F."/>
            <person name="Labrenz M."/>
            <person name="Spormann A.M."/>
            <person name="Op Den Camp H."/>
            <person name="Overmann J."/>
            <person name="Amann R."/>
            <person name="Jetten M.S.M."/>
            <person name="Mascher T."/>
            <person name="Medema M.H."/>
            <person name="Devos D.P."/>
            <person name="Kaster A.-K."/>
            <person name="Ovreas L."/>
            <person name="Rohde M."/>
            <person name="Galperin M.Y."/>
            <person name="Jogler C."/>
        </authorList>
    </citation>
    <scope>NUCLEOTIDE SEQUENCE [LARGE SCALE GENOMIC DNA]</scope>
    <source>
        <strain evidence="2 3">Pla108</strain>
    </source>
</reference>
<dbReference type="InterPro" id="IPR003812">
    <property type="entry name" value="Fido"/>
</dbReference>
<name>A0A5C6AMU6_9BACT</name>
<dbReference type="InterPro" id="IPR006440">
    <property type="entry name" value="Doc"/>
</dbReference>
<dbReference type="InterPro" id="IPR053737">
    <property type="entry name" value="Type_II_TA_Toxin"/>
</dbReference>
<dbReference type="EMBL" id="SJPR01000001">
    <property type="protein sequence ID" value="TWU00731.1"/>
    <property type="molecule type" value="Genomic_DNA"/>
</dbReference>
<dbReference type="Gene3D" id="1.20.120.1870">
    <property type="entry name" value="Fic/DOC protein, Fido domain"/>
    <property type="match status" value="1"/>
</dbReference>
<sequence>MNEPQWIQTEAIRRAHAAQLAEHGGQEGLRDPGLLESALNRPRNLWAYSQPRPDIAALAAAYGFGLAKNHPFFDGNKRTAAVVCEGFLNEEGYALIASDDDWYEAVLALAAGELSEEAFAEWLRQHTQPIA</sequence>
<proteinExistence type="predicted"/>
<dbReference type="PIRSF" id="PIRSF018297">
    <property type="entry name" value="Doc"/>
    <property type="match status" value="1"/>
</dbReference>
<gene>
    <name evidence="2" type="primary">doc</name>
    <name evidence="2" type="ORF">Pla108_16830</name>
</gene>
<organism evidence="2 3">
    <name type="scientific">Botrimarina colliarenosi</name>
    <dbReference type="NCBI Taxonomy" id="2528001"/>
    <lineage>
        <taxon>Bacteria</taxon>
        <taxon>Pseudomonadati</taxon>
        <taxon>Planctomycetota</taxon>
        <taxon>Planctomycetia</taxon>
        <taxon>Pirellulales</taxon>
        <taxon>Lacipirellulaceae</taxon>
        <taxon>Botrimarina</taxon>
    </lineage>
</organism>
<evidence type="ECO:0000313" key="3">
    <source>
        <dbReference type="Proteomes" id="UP000317421"/>
    </source>
</evidence>
<keyword evidence="3" id="KW-1185">Reference proteome</keyword>
<dbReference type="GO" id="GO:0016301">
    <property type="term" value="F:kinase activity"/>
    <property type="evidence" value="ECO:0007669"/>
    <property type="project" value="InterPro"/>
</dbReference>
<feature type="domain" description="Fido" evidence="1">
    <location>
        <begin position="7"/>
        <end position="125"/>
    </location>
</feature>
<dbReference type="PANTHER" id="PTHR39426:SF1">
    <property type="entry name" value="HOMOLOGY TO DEATH-ON-CURING PROTEIN OF PHAGE P1"/>
    <property type="match status" value="1"/>
</dbReference>
<comment type="caution">
    <text evidence="2">The sequence shown here is derived from an EMBL/GenBank/DDBJ whole genome shotgun (WGS) entry which is preliminary data.</text>
</comment>
<dbReference type="AlphaFoldDB" id="A0A5C6AMU6"/>
<dbReference type="Proteomes" id="UP000317421">
    <property type="component" value="Unassembled WGS sequence"/>
</dbReference>
<evidence type="ECO:0000313" key="2">
    <source>
        <dbReference type="EMBL" id="TWU00731.1"/>
    </source>
</evidence>
<dbReference type="OrthoDB" id="9802752at2"/>